<sequence>MKNKEENTRKRKQDYQPIFLTPVDFQLSRGTNLDLSSVRPVLSDVSNTTPTGEPTQQFTHPSNVFSSANPNYDKGKGKLLQYSKRFGATSREFGGDNQCNFAQNSNNISSRSTCLKIKPANLLQAFSKSDSNKQTTLQMPSINKKRMLGEEDGSFEPIIHYSYEVEDYSDTSYDLTSKESDSDSEVGANIERESVACSVPDEQRSRILRMADIFKTMFQDIVSPLG</sequence>
<dbReference type="Proteomes" id="UP001642260">
    <property type="component" value="Unassembled WGS sequence"/>
</dbReference>
<accession>A0ABC8JIR2</accession>
<dbReference type="EMBL" id="CAKOAT010107710">
    <property type="protein sequence ID" value="CAH8327334.1"/>
    <property type="molecule type" value="Genomic_DNA"/>
</dbReference>
<evidence type="ECO:0000313" key="3">
    <source>
        <dbReference type="Proteomes" id="UP001642260"/>
    </source>
</evidence>
<gene>
    <name evidence="2" type="ORF">ERUC_LOCUS11048</name>
</gene>
<evidence type="ECO:0000256" key="1">
    <source>
        <dbReference type="SAM" id="MobiDB-lite"/>
    </source>
</evidence>
<keyword evidence="3" id="KW-1185">Reference proteome</keyword>
<reference evidence="2 3" key="1">
    <citation type="submission" date="2022-03" db="EMBL/GenBank/DDBJ databases">
        <authorList>
            <person name="Macdonald S."/>
            <person name="Ahmed S."/>
            <person name="Newling K."/>
        </authorList>
    </citation>
    <scope>NUCLEOTIDE SEQUENCE [LARGE SCALE GENOMIC DNA]</scope>
</reference>
<protein>
    <submittedName>
        <fullName evidence="2">Uncharacterized protein</fullName>
    </submittedName>
</protein>
<dbReference type="AlphaFoldDB" id="A0ABC8JIR2"/>
<evidence type="ECO:0000313" key="2">
    <source>
        <dbReference type="EMBL" id="CAH8327334.1"/>
    </source>
</evidence>
<feature type="compositionally biased region" description="Polar residues" evidence="1">
    <location>
        <begin position="44"/>
        <end position="70"/>
    </location>
</feature>
<comment type="caution">
    <text evidence="2">The sequence shown here is derived from an EMBL/GenBank/DDBJ whole genome shotgun (WGS) entry which is preliminary data.</text>
</comment>
<proteinExistence type="predicted"/>
<organism evidence="2 3">
    <name type="scientific">Eruca vesicaria subsp. sativa</name>
    <name type="common">Garden rocket</name>
    <name type="synonym">Eruca sativa</name>
    <dbReference type="NCBI Taxonomy" id="29727"/>
    <lineage>
        <taxon>Eukaryota</taxon>
        <taxon>Viridiplantae</taxon>
        <taxon>Streptophyta</taxon>
        <taxon>Embryophyta</taxon>
        <taxon>Tracheophyta</taxon>
        <taxon>Spermatophyta</taxon>
        <taxon>Magnoliopsida</taxon>
        <taxon>eudicotyledons</taxon>
        <taxon>Gunneridae</taxon>
        <taxon>Pentapetalae</taxon>
        <taxon>rosids</taxon>
        <taxon>malvids</taxon>
        <taxon>Brassicales</taxon>
        <taxon>Brassicaceae</taxon>
        <taxon>Brassiceae</taxon>
        <taxon>Eruca</taxon>
    </lineage>
</organism>
<feature type="region of interest" description="Disordered" evidence="1">
    <location>
        <begin position="44"/>
        <end position="71"/>
    </location>
</feature>
<name>A0ABC8JIR2_ERUVS</name>